<comment type="similarity">
    <text evidence="9">Belongs to the Mrp/NBP35 ATP-binding proteins family.</text>
</comment>
<dbReference type="PROSITE" id="PS01215">
    <property type="entry name" value="MRP"/>
    <property type="match status" value="1"/>
</dbReference>
<evidence type="ECO:0000313" key="12">
    <source>
        <dbReference type="Proteomes" id="UP000244660"/>
    </source>
</evidence>
<accession>A0A2T6SXJ3</accession>
<comment type="caution">
    <text evidence="11">The sequence shown here is derived from an EMBL/GenBank/DDBJ whole genome shotgun (WGS) entry which is preliminary data.</text>
</comment>
<sequence length="413" mass="45499">MVQFQNTLMKFHALSLIFFKNSIYNAKLNKTCYKENSNTIILRIKMLTQEDVLNALKTIIYPNFEKDIVSFGFVKNITLHDNQLGLLIEIPSSSEETSAILRENISKAMQEKGVKALNLDIKTPPKPQAPKPTTKNLAKNIKHVVMISSGKGGVGKSTTSVNLSIALANLNQKVGLLDADVYGPNIPRMMGLQNADVIMDPSGKKLIPLKAFGVSVMSMGLLYDEGQSLIWRGPMLMRAIEQMLSDIIWGDLDVLVVDMPPGTGDAQLTLAQAVPLSAGITVTTPQIVSLDDAKRSLDMFKKLHIPIAGIVENMGTFVCEHCKKESEIFGSNSMNELLEAYNTQILAKLPLEPKVRLGGDKGEPIVISHPNSVSAKIFEKMEKDLSAFLDKVEREKLADNKDIQPTQTHAYSH</sequence>
<gene>
    <name evidence="11" type="ORF">C2R92_01400</name>
</gene>
<dbReference type="GO" id="GO:0016226">
    <property type="term" value="P:iron-sulfur cluster assembly"/>
    <property type="evidence" value="ECO:0007669"/>
    <property type="project" value="InterPro"/>
</dbReference>
<dbReference type="GO" id="GO:0046872">
    <property type="term" value="F:metal ion binding"/>
    <property type="evidence" value="ECO:0007669"/>
    <property type="project" value="UniProtKB-KW"/>
</dbReference>
<proteinExistence type="inferred from homology"/>
<keyword evidence="4 9" id="KW-0547">Nucleotide-binding</keyword>
<evidence type="ECO:0000256" key="4">
    <source>
        <dbReference type="ARBA" id="ARBA00022741"/>
    </source>
</evidence>
<dbReference type="Gene3D" id="3.40.50.300">
    <property type="entry name" value="P-loop containing nucleotide triphosphate hydrolases"/>
    <property type="match status" value="1"/>
</dbReference>
<name>A0A2T6SXJ3_HELPX</name>
<evidence type="ECO:0000256" key="9">
    <source>
        <dbReference type="HAMAP-Rule" id="MF_02040"/>
    </source>
</evidence>
<evidence type="ECO:0000256" key="8">
    <source>
        <dbReference type="ARBA" id="ARBA00023014"/>
    </source>
</evidence>
<feature type="binding site" evidence="9">
    <location>
        <begin position="150"/>
        <end position="157"/>
    </location>
    <ligand>
        <name>ATP</name>
        <dbReference type="ChEBI" id="CHEBI:30616"/>
    </ligand>
</feature>
<dbReference type="InterPro" id="IPR002744">
    <property type="entry name" value="MIP18-like"/>
</dbReference>
<dbReference type="InterPro" id="IPR000808">
    <property type="entry name" value="Mrp-like_CS"/>
</dbReference>
<dbReference type="EMBL" id="QBQB01000071">
    <property type="protein sequence ID" value="PUD42710.1"/>
    <property type="molecule type" value="Genomic_DNA"/>
</dbReference>
<evidence type="ECO:0000259" key="10">
    <source>
        <dbReference type="Pfam" id="PF01883"/>
    </source>
</evidence>
<comment type="subunit">
    <text evidence="9">Homodimer.</text>
</comment>
<dbReference type="AlphaFoldDB" id="A0A2T6SXJ3"/>
<dbReference type="HAMAP" id="MF_02040">
    <property type="entry name" value="Mrp_NBP35"/>
    <property type="match status" value="1"/>
</dbReference>
<dbReference type="Proteomes" id="UP000244660">
    <property type="component" value="Unassembled WGS sequence"/>
</dbReference>
<comment type="function">
    <text evidence="9">Binds and transfers iron-sulfur (Fe-S) clusters to target apoproteins. Can hydrolyze ATP.</text>
</comment>
<dbReference type="GO" id="GO:0005524">
    <property type="term" value="F:ATP binding"/>
    <property type="evidence" value="ECO:0007669"/>
    <property type="project" value="UniProtKB-UniRule"/>
</dbReference>
<evidence type="ECO:0000256" key="3">
    <source>
        <dbReference type="ARBA" id="ARBA00022723"/>
    </source>
</evidence>
<dbReference type="InterPro" id="IPR027417">
    <property type="entry name" value="P-loop_NTPase"/>
</dbReference>
<comment type="similarity">
    <text evidence="2">In the C-terminal section; belongs to the Mrp/NBP35 ATP-binding proteins family.</text>
</comment>
<dbReference type="InterPro" id="IPR033756">
    <property type="entry name" value="YlxH/NBP35"/>
</dbReference>
<dbReference type="GO" id="GO:0051539">
    <property type="term" value="F:4 iron, 4 sulfur cluster binding"/>
    <property type="evidence" value="ECO:0007669"/>
    <property type="project" value="TreeGrafter"/>
</dbReference>
<dbReference type="FunFam" id="3.40.50.300:FF:000304">
    <property type="entry name" value="Iron-sulfur cluster carrier protein"/>
    <property type="match status" value="1"/>
</dbReference>
<comment type="similarity">
    <text evidence="1">In the N-terminal section; belongs to the MIP18 family.</text>
</comment>
<dbReference type="Pfam" id="PF01883">
    <property type="entry name" value="FeS_assembly_P"/>
    <property type="match status" value="1"/>
</dbReference>
<feature type="domain" description="MIP18 family-like" evidence="10">
    <location>
        <begin position="50"/>
        <end position="109"/>
    </location>
</feature>
<keyword evidence="6 9" id="KW-0067">ATP-binding</keyword>
<dbReference type="InterPro" id="IPR044304">
    <property type="entry name" value="NUBPL-like"/>
</dbReference>
<reference evidence="11 12" key="1">
    <citation type="submission" date="2018-01" db="EMBL/GenBank/DDBJ databases">
        <title>Helicobacter pylori genome-wide association study shows promise for predicting gastric cancer risk.</title>
        <authorList>
            <person name="Berthenet E."/>
            <person name="Yahara K."/>
            <person name="Thorell K."/>
            <person name="Pascoe B."/>
            <person name="Meric G."/>
            <person name="Mikhail J.M."/>
            <person name="Engstrand L."/>
            <person name="Enroth H."/>
            <person name="Burette A."/>
            <person name="Megraud F."/>
            <person name="Atherton J."/>
            <person name="Smith S."/>
            <person name="Wilkinson T.S."/>
            <person name="Hitchings M.D."/>
            <person name="Falush D."/>
            <person name="Sheppard S.K."/>
        </authorList>
    </citation>
    <scope>NUCLEOTIDE SEQUENCE [LARGE SCALE GENOMIC DNA]</scope>
    <source>
        <strain evidence="11 12">462</strain>
    </source>
</reference>
<dbReference type="SUPFAM" id="SSF117916">
    <property type="entry name" value="Fe-S cluster assembly (FSCA) domain-like"/>
    <property type="match status" value="1"/>
</dbReference>
<dbReference type="PANTHER" id="PTHR42961:SF2">
    <property type="entry name" value="IRON-SULFUR PROTEIN NUBPL"/>
    <property type="match status" value="1"/>
</dbReference>
<keyword evidence="8 9" id="KW-0411">Iron-sulfur</keyword>
<evidence type="ECO:0000256" key="5">
    <source>
        <dbReference type="ARBA" id="ARBA00022801"/>
    </source>
</evidence>
<protein>
    <recommendedName>
        <fullName evidence="9">Iron-sulfur cluster carrier protein</fullName>
    </recommendedName>
</protein>
<evidence type="ECO:0000256" key="7">
    <source>
        <dbReference type="ARBA" id="ARBA00023004"/>
    </source>
</evidence>
<keyword evidence="7 9" id="KW-0408">Iron</keyword>
<keyword evidence="5 9" id="KW-0378">Hydrolase</keyword>
<keyword evidence="3 9" id="KW-0479">Metal-binding</keyword>
<evidence type="ECO:0000256" key="1">
    <source>
        <dbReference type="ARBA" id="ARBA00007352"/>
    </source>
</evidence>
<evidence type="ECO:0000256" key="6">
    <source>
        <dbReference type="ARBA" id="ARBA00022840"/>
    </source>
</evidence>
<organism evidence="11 12">
    <name type="scientific">Helicobacter pylori</name>
    <name type="common">Campylobacter pylori</name>
    <dbReference type="NCBI Taxonomy" id="210"/>
    <lineage>
        <taxon>Bacteria</taxon>
        <taxon>Pseudomonadati</taxon>
        <taxon>Campylobacterota</taxon>
        <taxon>Epsilonproteobacteria</taxon>
        <taxon>Campylobacterales</taxon>
        <taxon>Helicobacteraceae</taxon>
        <taxon>Helicobacter</taxon>
    </lineage>
</organism>
<evidence type="ECO:0000313" key="11">
    <source>
        <dbReference type="EMBL" id="PUD42710.1"/>
    </source>
</evidence>
<evidence type="ECO:0000256" key="2">
    <source>
        <dbReference type="ARBA" id="ARBA00008205"/>
    </source>
</evidence>
<dbReference type="GO" id="GO:0016887">
    <property type="term" value="F:ATP hydrolysis activity"/>
    <property type="evidence" value="ECO:0007669"/>
    <property type="project" value="UniProtKB-UniRule"/>
</dbReference>
<dbReference type="InterPro" id="IPR019591">
    <property type="entry name" value="Mrp/NBP35_ATP-bd"/>
</dbReference>
<dbReference type="InterPro" id="IPR034904">
    <property type="entry name" value="FSCA_dom_sf"/>
</dbReference>
<dbReference type="Gene3D" id="3.30.300.130">
    <property type="entry name" value="Fe-S cluster assembly (FSCA)"/>
    <property type="match status" value="1"/>
</dbReference>
<dbReference type="PANTHER" id="PTHR42961">
    <property type="entry name" value="IRON-SULFUR PROTEIN NUBPL"/>
    <property type="match status" value="1"/>
</dbReference>
<dbReference type="CDD" id="cd02037">
    <property type="entry name" value="Mrp_NBP35"/>
    <property type="match status" value="1"/>
</dbReference>
<dbReference type="SUPFAM" id="SSF52540">
    <property type="entry name" value="P-loop containing nucleoside triphosphate hydrolases"/>
    <property type="match status" value="1"/>
</dbReference>
<dbReference type="GO" id="GO:0140663">
    <property type="term" value="F:ATP-dependent FeS chaperone activity"/>
    <property type="evidence" value="ECO:0007669"/>
    <property type="project" value="InterPro"/>
</dbReference>
<dbReference type="Pfam" id="PF10609">
    <property type="entry name" value="ParA"/>
    <property type="match status" value="1"/>
</dbReference>